<dbReference type="InterPro" id="IPR013151">
    <property type="entry name" value="Immunoglobulin_dom"/>
</dbReference>
<dbReference type="SUPFAM" id="SSF48726">
    <property type="entry name" value="Immunoglobulin"/>
    <property type="match status" value="2"/>
</dbReference>
<proteinExistence type="predicted"/>
<dbReference type="PROSITE" id="PS50835">
    <property type="entry name" value="IG_LIKE"/>
    <property type="match status" value="2"/>
</dbReference>
<evidence type="ECO:0000256" key="2">
    <source>
        <dbReference type="ARBA" id="ARBA00022632"/>
    </source>
</evidence>
<dbReference type="OrthoDB" id="6019866at2759"/>
<comment type="subunit">
    <text evidence="8">Interacts with host IFNA1.</text>
</comment>
<dbReference type="PANTHER" id="PTHR11890:SF44">
    <property type="entry name" value="X-LINKED INTERLEUKIN-1 RECEPTOR ACCESSORY PROTEIN-LIKE 2"/>
    <property type="match status" value="1"/>
</dbReference>
<dbReference type="GO" id="GO:0039502">
    <property type="term" value="P:symbiont-mediated suppression of host type I interferon-mediated signaling pathway"/>
    <property type="evidence" value="ECO:0007669"/>
    <property type="project" value="UniProtKB-KW"/>
</dbReference>
<dbReference type="CDD" id="cd00096">
    <property type="entry name" value="Ig"/>
    <property type="match status" value="1"/>
</dbReference>
<dbReference type="SMART" id="SM00409">
    <property type="entry name" value="IG"/>
    <property type="match status" value="2"/>
</dbReference>
<dbReference type="AlphaFoldDB" id="A0A9J7MBV0"/>
<keyword evidence="7" id="KW-0393">Immunoglobulin domain</keyword>
<dbReference type="InterPro" id="IPR013783">
    <property type="entry name" value="Ig-like_fold"/>
</dbReference>
<keyword evidence="14" id="KW-1185">Reference proteome</keyword>
<gene>
    <name evidence="15" type="primary">LOC118431056</name>
</gene>
<feature type="compositionally biased region" description="Polar residues" evidence="11">
    <location>
        <begin position="287"/>
        <end position="296"/>
    </location>
</feature>
<sequence>MRSGNGMWLCLVTLSLLTLNSSCVSVGPPPTEPSFLASTAADDYYYDYYSYYGNDYSGSGYSTYTYDYGTDEPCHSWQDKIQELHYERAVNTEFIIITCPYHECWEFDTTTWYKEGVRYKWKNTELIQQTGDKREKLDFRKVYRDDAGNYTCEMTNGTHTYTAKIQLTTRDPESMTAPIMQPITPTIAYRHPADNATFLCQANFGVVGPAHFPQLYWTKNNTFVDSSKMILHRRIEKDGSLNMNNTLSLTDVREDDFGEYICIAHTTFGWAQENATLVNGDPPVDSRTGSSTTPTLRPSRARCVPPDGGCTRRALQNMGAGDTAHVEGLLRTVRG</sequence>
<evidence type="ECO:0000256" key="10">
    <source>
        <dbReference type="ARBA" id="ARBA00045444"/>
    </source>
</evidence>
<evidence type="ECO:0000256" key="1">
    <source>
        <dbReference type="ARBA" id="ARBA00022518"/>
    </source>
</evidence>
<dbReference type="Pfam" id="PF00047">
    <property type="entry name" value="ig"/>
    <property type="match status" value="1"/>
</dbReference>
<dbReference type="InterPro" id="IPR036179">
    <property type="entry name" value="Ig-like_dom_sf"/>
</dbReference>
<evidence type="ECO:0000256" key="5">
    <source>
        <dbReference type="ARBA" id="ARBA00023180"/>
    </source>
</evidence>
<dbReference type="InterPro" id="IPR007110">
    <property type="entry name" value="Ig-like_dom"/>
</dbReference>
<keyword evidence="4" id="KW-1015">Disulfide bond</keyword>
<dbReference type="RefSeq" id="XP_035698028.1">
    <property type="nucleotide sequence ID" value="XM_035842135.1"/>
</dbReference>
<comment type="function">
    <text evidence="10">Counteracts the antiviral effects of host IFN-alpha/beta and key IFN-inducible proteins involved in viral RNA degradation suxh as host OAS1. Acts as a soluble IFN-alpha receptor and thus inhibits the interaction between host IFN-alpha and its receptor.</text>
</comment>
<dbReference type="Proteomes" id="UP000001554">
    <property type="component" value="Chromosome 14"/>
</dbReference>
<evidence type="ECO:0000256" key="4">
    <source>
        <dbReference type="ARBA" id="ARBA00023157"/>
    </source>
</evidence>
<dbReference type="KEGG" id="bfo:118431056"/>
<evidence type="ECO:0000313" key="15">
    <source>
        <dbReference type="RefSeq" id="XP_035698028.1"/>
    </source>
</evidence>
<keyword evidence="6" id="KW-0922">Interferon antiviral system evasion</keyword>
<dbReference type="InterPro" id="IPR015621">
    <property type="entry name" value="IL-1_rcpt_fam"/>
</dbReference>
<keyword evidence="3" id="KW-1114">Inhibition of host interferon signaling pathway by virus</keyword>
<dbReference type="GeneID" id="118431056"/>
<reference evidence="14" key="1">
    <citation type="journal article" date="2020" name="Nat. Ecol. Evol.">
        <title>Deeply conserved synteny resolves early events in vertebrate evolution.</title>
        <authorList>
            <person name="Simakov O."/>
            <person name="Marletaz F."/>
            <person name="Yue J.X."/>
            <person name="O'Connell B."/>
            <person name="Jenkins J."/>
            <person name="Brandt A."/>
            <person name="Calef R."/>
            <person name="Tung C.H."/>
            <person name="Huang T.K."/>
            <person name="Schmutz J."/>
            <person name="Satoh N."/>
            <person name="Yu J.K."/>
            <person name="Putnam N.H."/>
            <person name="Green R.E."/>
            <person name="Rokhsar D.S."/>
        </authorList>
    </citation>
    <scope>NUCLEOTIDE SEQUENCE [LARGE SCALE GENOMIC DNA]</scope>
    <source>
        <strain evidence="14">S238N-H82</strain>
    </source>
</reference>
<evidence type="ECO:0000256" key="12">
    <source>
        <dbReference type="SAM" id="SignalP"/>
    </source>
</evidence>
<evidence type="ECO:0000256" key="8">
    <source>
        <dbReference type="ARBA" id="ARBA00038761"/>
    </source>
</evidence>
<organism evidence="14 15">
    <name type="scientific">Branchiostoma floridae</name>
    <name type="common">Florida lancelet</name>
    <name type="synonym">Amphioxus</name>
    <dbReference type="NCBI Taxonomy" id="7739"/>
    <lineage>
        <taxon>Eukaryota</taxon>
        <taxon>Metazoa</taxon>
        <taxon>Chordata</taxon>
        <taxon>Cephalochordata</taxon>
        <taxon>Leptocardii</taxon>
        <taxon>Amphioxiformes</taxon>
        <taxon>Branchiostomatidae</taxon>
        <taxon>Branchiostoma</taxon>
    </lineage>
</organism>
<dbReference type="Gene3D" id="2.60.40.10">
    <property type="entry name" value="Immunoglobulins"/>
    <property type="match status" value="2"/>
</dbReference>
<dbReference type="InterPro" id="IPR003599">
    <property type="entry name" value="Ig_sub"/>
</dbReference>
<evidence type="ECO:0000256" key="3">
    <source>
        <dbReference type="ARBA" id="ARBA00022830"/>
    </source>
</evidence>
<dbReference type="InterPro" id="IPR013098">
    <property type="entry name" value="Ig_I-set"/>
</dbReference>
<evidence type="ECO:0000256" key="11">
    <source>
        <dbReference type="SAM" id="MobiDB-lite"/>
    </source>
</evidence>
<feature type="region of interest" description="Disordered" evidence="11">
    <location>
        <begin position="279"/>
        <end position="300"/>
    </location>
</feature>
<evidence type="ECO:0000313" key="14">
    <source>
        <dbReference type="Proteomes" id="UP000001554"/>
    </source>
</evidence>
<feature type="domain" description="Ig-like" evidence="13">
    <location>
        <begin position="97"/>
        <end position="168"/>
    </location>
</feature>
<reference evidence="15" key="2">
    <citation type="submission" date="2025-08" db="UniProtKB">
        <authorList>
            <consortium name="RefSeq"/>
        </authorList>
    </citation>
    <scope>IDENTIFICATION</scope>
    <source>
        <strain evidence="15">S238N-H82</strain>
        <tissue evidence="15">Testes</tissue>
    </source>
</reference>
<feature type="domain" description="Ig-like" evidence="13">
    <location>
        <begin position="172"/>
        <end position="278"/>
    </location>
</feature>
<dbReference type="Pfam" id="PF07679">
    <property type="entry name" value="I-set"/>
    <property type="match status" value="1"/>
</dbReference>
<accession>A0A9J7MBV0</accession>
<dbReference type="GO" id="GO:0009986">
    <property type="term" value="C:cell surface"/>
    <property type="evidence" value="ECO:0000318"/>
    <property type="project" value="GO_Central"/>
</dbReference>
<keyword evidence="12" id="KW-0732">Signal</keyword>
<evidence type="ECO:0000259" key="13">
    <source>
        <dbReference type="PROSITE" id="PS50835"/>
    </source>
</evidence>
<feature type="signal peptide" evidence="12">
    <location>
        <begin position="1"/>
        <end position="23"/>
    </location>
</feature>
<keyword evidence="5" id="KW-0325">Glycoprotein</keyword>
<evidence type="ECO:0000256" key="9">
    <source>
        <dbReference type="ARBA" id="ARBA00041012"/>
    </source>
</evidence>
<dbReference type="GO" id="GO:0005886">
    <property type="term" value="C:plasma membrane"/>
    <property type="evidence" value="ECO:0000318"/>
    <property type="project" value="GO_Central"/>
</dbReference>
<evidence type="ECO:0000256" key="7">
    <source>
        <dbReference type="ARBA" id="ARBA00023319"/>
    </source>
</evidence>
<keyword evidence="2" id="KW-1090">Inhibition of host innate immune response by virus</keyword>
<protein>
    <recommendedName>
        <fullName evidence="9">Soluble interferon alpha/beta receptor OPG204</fullName>
    </recommendedName>
</protein>
<evidence type="ECO:0000256" key="6">
    <source>
        <dbReference type="ARBA" id="ARBA00023258"/>
    </source>
</evidence>
<keyword evidence="1" id="KW-0244">Early protein</keyword>
<name>A0A9J7MBV0_BRAFL</name>
<dbReference type="GO" id="GO:0007166">
    <property type="term" value="P:cell surface receptor signaling pathway"/>
    <property type="evidence" value="ECO:0000318"/>
    <property type="project" value="GO_Central"/>
</dbReference>
<keyword evidence="2" id="KW-0899">Viral immunoevasion</keyword>
<dbReference type="PANTHER" id="PTHR11890">
    <property type="entry name" value="INTERLEUKIN-1 RECEPTOR FAMILY MEMBER"/>
    <property type="match status" value="1"/>
</dbReference>
<feature type="chain" id="PRO_5039932113" description="Soluble interferon alpha/beta receptor OPG204" evidence="12">
    <location>
        <begin position="24"/>
        <end position="335"/>
    </location>
</feature>
<keyword evidence="2" id="KW-0945">Host-virus interaction</keyword>